<reference evidence="1 2" key="1">
    <citation type="journal article" date="2023" name="ACS Omega">
        <title>Identification of the Neoaspergillic Acid Biosynthesis Gene Cluster by Establishing an In Vitro CRISPR-Ribonucleoprotein Genetic System in Aspergillus melleus.</title>
        <authorList>
            <person name="Yuan B."/>
            <person name="Grau M.F."/>
            <person name="Murata R.M."/>
            <person name="Torok T."/>
            <person name="Venkateswaran K."/>
            <person name="Stajich J.E."/>
            <person name="Wang C.C.C."/>
        </authorList>
    </citation>
    <scope>NUCLEOTIDE SEQUENCE [LARGE SCALE GENOMIC DNA]</scope>
    <source>
        <strain evidence="1 2">IMV 1140</strain>
    </source>
</reference>
<sequence>METHLLSMYAGVDQIQIQAVEILSSPLLFLRLLSEHAISMTFLPDFFLKRLLAALGVASEEDKASIDLRRLLYLVSGGDPNNVRVTEYLRELASRSSTNKFNHSWLWYDRDLRWC</sequence>
<protein>
    <submittedName>
        <fullName evidence="1">Uncharacterized protein</fullName>
    </submittedName>
</protein>
<evidence type="ECO:0000313" key="1">
    <source>
        <dbReference type="EMBL" id="KAK1143045.1"/>
    </source>
</evidence>
<dbReference type="Proteomes" id="UP001177260">
    <property type="component" value="Unassembled WGS sequence"/>
</dbReference>
<proteinExistence type="predicted"/>
<evidence type="ECO:0000313" key="2">
    <source>
        <dbReference type="Proteomes" id="UP001177260"/>
    </source>
</evidence>
<comment type="caution">
    <text evidence="1">The sequence shown here is derived from an EMBL/GenBank/DDBJ whole genome shotgun (WGS) entry which is preliminary data.</text>
</comment>
<accession>A0ACC3AYH3</accession>
<keyword evidence="2" id="KW-1185">Reference proteome</keyword>
<organism evidence="1 2">
    <name type="scientific">Aspergillus melleus</name>
    <dbReference type="NCBI Taxonomy" id="138277"/>
    <lineage>
        <taxon>Eukaryota</taxon>
        <taxon>Fungi</taxon>
        <taxon>Dikarya</taxon>
        <taxon>Ascomycota</taxon>
        <taxon>Pezizomycotina</taxon>
        <taxon>Eurotiomycetes</taxon>
        <taxon>Eurotiomycetidae</taxon>
        <taxon>Eurotiales</taxon>
        <taxon>Aspergillaceae</taxon>
        <taxon>Aspergillus</taxon>
        <taxon>Aspergillus subgen. Circumdati</taxon>
    </lineage>
</organism>
<name>A0ACC3AYH3_9EURO</name>
<dbReference type="EMBL" id="JAOPJF010000044">
    <property type="protein sequence ID" value="KAK1143045.1"/>
    <property type="molecule type" value="Genomic_DNA"/>
</dbReference>
<gene>
    <name evidence="1" type="ORF">N8T08_007109</name>
</gene>